<keyword evidence="3" id="KW-0862">Zinc</keyword>
<name>A0ABW2HD26_9MICO</name>
<evidence type="ECO:0000256" key="4">
    <source>
        <dbReference type="PROSITE-ProRule" id="PRU00510"/>
    </source>
</evidence>
<dbReference type="EMBL" id="JBHTBE010000001">
    <property type="protein sequence ID" value="MFC7269018.1"/>
    <property type="molecule type" value="Genomic_DNA"/>
</dbReference>
<dbReference type="Proteomes" id="UP001596507">
    <property type="component" value="Unassembled WGS sequence"/>
</dbReference>
<sequence>MGSAAAALAALAADVEARIAAFDVEIAQLRADRGAESADDEHDPEGVTLSGEWSRIAGLRDDALRERAEVEQASARVEEGTYGVCVDCGRRIPAARLAARPTAVRCIDCAARAGL</sequence>
<dbReference type="RefSeq" id="WP_262873884.1">
    <property type="nucleotide sequence ID" value="NZ_BAABKW010000002.1"/>
</dbReference>
<evidence type="ECO:0000256" key="1">
    <source>
        <dbReference type="ARBA" id="ARBA00022723"/>
    </source>
</evidence>
<evidence type="ECO:0000313" key="6">
    <source>
        <dbReference type="EMBL" id="MFC7269018.1"/>
    </source>
</evidence>
<feature type="zinc finger region" description="dksA C4-type" evidence="4">
    <location>
        <begin position="85"/>
        <end position="109"/>
    </location>
</feature>
<evidence type="ECO:0000256" key="2">
    <source>
        <dbReference type="ARBA" id="ARBA00022771"/>
    </source>
</evidence>
<gene>
    <name evidence="6" type="ORF">ACFQRL_08625</name>
</gene>
<dbReference type="InterPro" id="IPR000962">
    <property type="entry name" value="Znf_DskA_TraR"/>
</dbReference>
<evidence type="ECO:0000256" key="3">
    <source>
        <dbReference type="ARBA" id="ARBA00022833"/>
    </source>
</evidence>
<dbReference type="Pfam" id="PF01258">
    <property type="entry name" value="zf-dskA_traR"/>
    <property type="match status" value="1"/>
</dbReference>
<dbReference type="PANTHER" id="PTHR33823:SF4">
    <property type="entry name" value="GENERAL STRESS PROTEIN 16O"/>
    <property type="match status" value="1"/>
</dbReference>
<keyword evidence="7" id="KW-1185">Reference proteome</keyword>
<dbReference type="Gene3D" id="1.20.120.910">
    <property type="entry name" value="DksA, coiled-coil domain"/>
    <property type="match status" value="1"/>
</dbReference>
<keyword evidence="2" id="KW-0863">Zinc-finger</keyword>
<dbReference type="SUPFAM" id="SSF57716">
    <property type="entry name" value="Glucocorticoid receptor-like (DNA-binding domain)"/>
    <property type="match status" value="1"/>
</dbReference>
<evidence type="ECO:0000259" key="5">
    <source>
        <dbReference type="Pfam" id="PF01258"/>
    </source>
</evidence>
<keyword evidence="1" id="KW-0479">Metal-binding</keyword>
<evidence type="ECO:0000313" key="7">
    <source>
        <dbReference type="Proteomes" id="UP001596507"/>
    </source>
</evidence>
<reference evidence="7" key="1">
    <citation type="journal article" date="2019" name="Int. J. Syst. Evol. Microbiol.">
        <title>The Global Catalogue of Microorganisms (GCM) 10K type strain sequencing project: providing services to taxonomists for standard genome sequencing and annotation.</title>
        <authorList>
            <consortium name="The Broad Institute Genomics Platform"/>
            <consortium name="The Broad Institute Genome Sequencing Center for Infectious Disease"/>
            <person name="Wu L."/>
            <person name="Ma J."/>
        </authorList>
    </citation>
    <scope>NUCLEOTIDE SEQUENCE [LARGE SCALE GENOMIC DNA]</scope>
    <source>
        <strain evidence="7">CGMCC 1.15772</strain>
    </source>
</reference>
<comment type="caution">
    <text evidence="6">The sequence shown here is derived from an EMBL/GenBank/DDBJ whole genome shotgun (WGS) entry which is preliminary data.</text>
</comment>
<organism evidence="6 7">
    <name type="scientific">Microbacterium fluvii</name>
    <dbReference type="NCBI Taxonomy" id="415215"/>
    <lineage>
        <taxon>Bacteria</taxon>
        <taxon>Bacillati</taxon>
        <taxon>Actinomycetota</taxon>
        <taxon>Actinomycetes</taxon>
        <taxon>Micrococcales</taxon>
        <taxon>Microbacteriaceae</taxon>
        <taxon>Microbacterium</taxon>
    </lineage>
</organism>
<feature type="domain" description="Zinc finger DksA/TraR C4-type" evidence="5">
    <location>
        <begin position="80"/>
        <end position="112"/>
    </location>
</feature>
<dbReference type="PANTHER" id="PTHR33823">
    <property type="entry name" value="RNA POLYMERASE-BINDING TRANSCRIPTION FACTOR DKSA-RELATED"/>
    <property type="match status" value="1"/>
</dbReference>
<dbReference type="PROSITE" id="PS51128">
    <property type="entry name" value="ZF_DKSA_2"/>
    <property type="match status" value="1"/>
</dbReference>
<accession>A0ABW2HD26</accession>
<proteinExistence type="predicted"/>
<protein>
    <submittedName>
        <fullName evidence="6">TraR/DksA family transcriptional regulator</fullName>
    </submittedName>
</protein>